<sequence>MNKTNKSINGEEITNAISHGVGLCLAIAALVILVVFANKFGSVWHIVSFSIYGSTLILLYLFSTLYHSFPDGKVKSIFKVFDHSAIYLLIAGTYTPLTLTALRGKIGWTLFGIVWAIAIAGIIFKILWIKKFKALSTILYIAMGWLVIFAIKPLFQTLNTTSMVFLVVGGVLYTVGTIFYSGKKIKYNHAIWHFFVLAGSACHFFTVLYLLPR</sequence>
<comment type="caution">
    <text evidence="8">The sequence shown here is derived from an EMBL/GenBank/DDBJ whole genome shotgun (WGS) entry which is preliminary data.</text>
</comment>
<dbReference type="PANTHER" id="PTHR20855">
    <property type="entry name" value="ADIPOR/PROGESTIN RECEPTOR-RELATED"/>
    <property type="match status" value="1"/>
</dbReference>
<comment type="similarity">
    <text evidence="2">Belongs to the UPF0073 (Hly-III) family.</text>
</comment>
<name>A0A0L0WF25_GOTPU</name>
<keyword evidence="5 7" id="KW-0472">Membrane</keyword>
<feature type="binding site" evidence="6">
    <location>
        <position position="193"/>
    </location>
    <ligand>
        <name>Zn(2+)</name>
        <dbReference type="ChEBI" id="CHEBI:29105"/>
    </ligand>
</feature>
<gene>
    <name evidence="8" type="ORF">CLPU_1c02520</name>
</gene>
<dbReference type="OrthoDB" id="9813689at2"/>
<keyword evidence="6" id="KW-0479">Metal-binding</keyword>
<feature type="transmembrane region" description="Helical" evidence="7">
    <location>
        <begin position="192"/>
        <end position="211"/>
    </location>
</feature>
<evidence type="ECO:0000256" key="3">
    <source>
        <dbReference type="ARBA" id="ARBA00022692"/>
    </source>
</evidence>
<evidence type="ECO:0000256" key="7">
    <source>
        <dbReference type="SAM" id="Phobius"/>
    </source>
</evidence>
<comment type="subcellular location">
    <subcellularLocation>
        <location evidence="1">Endomembrane system</location>
        <topology evidence="1">Multi-pass membrane protein</topology>
    </subcellularLocation>
</comment>
<organism evidence="8 9">
    <name type="scientific">Gottschalkia purinilytica</name>
    <name type="common">Clostridium purinilyticum</name>
    <dbReference type="NCBI Taxonomy" id="1503"/>
    <lineage>
        <taxon>Bacteria</taxon>
        <taxon>Bacillati</taxon>
        <taxon>Bacillota</taxon>
        <taxon>Tissierellia</taxon>
        <taxon>Tissierellales</taxon>
        <taxon>Gottschalkiaceae</taxon>
        <taxon>Gottschalkia</taxon>
    </lineage>
</organism>
<dbReference type="NCBIfam" id="TIGR01065">
    <property type="entry name" value="hlyIII"/>
    <property type="match status" value="1"/>
</dbReference>
<dbReference type="EMBL" id="LGSS01000001">
    <property type="protein sequence ID" value="KNF10087.1"/>
    <property type="molecule type" value="Genomic_DNA"/>
</dbReference>
<feature type="transmembrane region" description="Helical" evidence="7">
    <location>
        <begin position="43"/>
        <end position="63"/>
    </location>
</feature>
<dbReference type="AlphaFoldDB" id="A0A0L0WF25"/>
<evidence type="ECO:0000256" key="2">
    <source>
        <dbReference type="ARBA" id="ARBA00008488"/>
    </source>
</evidence>
<dbReference type="GO" id="GO:0140911">
    <property type="term" value="F:pore-forming activity"/>
    <property type="evidence" value="ECO:0007669"/>
    <property type="project" value="InterPro"/>
</dbReference>
<accession>A0A0L0WF25</accession>
<dbReference type="InterPro" id="IPR004254">
    <property type="entry name" value="AdipoR/HlyIII-related"/>
</dbReference>
<dbReference type="PATRIC" id="fig|1503.3.peg.1125"/>
<dbReference type="RefSeq" id="WP_050353816.1">
    <property type="nucleotide sequence ID" value="NZ_LGSS01000001.1"/>
</dbReference>
<keyword evidence="4 7" id="KW-1133">Transmembrane helix</keyword>
<feature type="binding site" evidence="6">
    <location>
        <position position="189"/>
    </location>
    <ligand>
        <name>Zn(2+)</name>
        <dbReference type="ChEBI" id="CHEBI:29105"/>
    </ligand>
</feature>
<evidence type="ECO:0000313" key="8">
    <source>
        <dbReference type="EMBL" id="KNF10087.1"/>
    </source>
</evidence>
<dbReference type="PANTHER" id="PTHR20855:SF129">
    <property type="entry name" value="HEMOLYSIN-3 HOMOLOG"/>
    <property type="match status" value="1"/>
</dbReference>
<evidence type="ECO:0000256" key="6">
    <source>
        <dbReference type="PIRSR" id="PIRSR604254-1"/>
    </source>
</evidence>
<evidence type="ECO:0000256" key="5">
    <source>
        <dbReference type="ARBA" id="ARBA00023136"/>
    </source>
</evidence>
<protein>
    <submittedName>
        <fullName evidence="8">Channel protein, hemolysin III family</fullName>
    </submittedName>
</protein>
<proteinExistence type="inferred from homology"/>
<dbReference type="GO" id="GO:0046872">
    <property type="term" value="F:metal ion binding"/>
    <property type="evidence" value="ECO:0007669"/>
    <property type="project" value="UniProtKB-KW"/>
</dbReference>
<evidence type="ECO:0000313" key="9">
    <source>
        <dbReference type="Proteomes" id="UP000037267"/>
    </source>
</evidence>
<feature type="transmembrane region" description="Helical" evidence="7">
    <location>
        <begin position="84"/>
        <end position="102"/>
    </location>
</feature>
<keyword evidence="6" id="KW-0862">Zinc</keyword>
<feature type="transmembrane region" description="Helical" evidence="7">
    <location>
        <begin position="20"/>
        <end position="37"/>
    </location>
</feature>
<keyword evidence="9" id="KW-1185">Reference proteome</keyword>
<feature type="transmembrane region" description="Helical" evidence="7">
    <location>
        <begin position="108"/>
        <end position="128"/>
    </location>
</feature>
<evidence type="ECO:0000256" key="4">
    <source>
        <dbReference type="ARBA" id="ARBA00022989"/>
    </source>
</evidence>
<keyword evidence="3 7" id="KW-0812">Transmembrane</keyword>
<dbReference type="Pfam" id="PF03006">
    <property type="entry name" value="HlyIII"/>
    <property type="match status" value="1"/>
</dbReference>
<dbReference type="InterPro" id="IPR005744">
    <property type="entry name" value="Hy-lIII"/>
</dbReference>
<feature type="transmembrane region" description="Helical" evidence="7">
    <location>
        <begin position="161"/>
        <end position="180"/>
    </location>
</feature>
<evidence type="ECO:0000256" key="1">
    <source>
        <dbReference type="ARBA" id="ARBA00004127"/>
    </source>
</evidence>
<dbReference type="GO" id="GO:0012505">
    <property type="term" value="C:endomembrane system"/>
    <property type="evidence" value="ECO:0007669"/>
    <property type="project" value="UniProtKB-SubCell"/>
</dbReference>
<dbReference type="STRING" id="1503.CLPU_1c02520"/>
<dbReference type="Proteomes" id="UP000037267">
    <property type="component" value="Unassembled WGS sequence"/>
</dbReference>
<feature type="binding site" evidence="6">
    <location>
        <position position="67"/>
    </location>
    <ligand>
        <name>Zn(2+)</name>
        <dbReference type="ChEBI" id="CHEBI:29105"/>
    </ligand>
</feature>
<reference evidence="9" key="1">
    <citation type="submission" date="2015-07" db="EMBL/GenBank/DDBJ databases">
        <title>Draft genome sequence of the purine-degrading Gottschalkia purinilyticum DSM 1384 (formerly Clostridium purinilyticum).</title>
        <authorList>
            <person name="Poehlein A."/>
            <person name="Schiel-Bengelsdorf B."/>
            <person name="Bengelsdorf F.R."/>
            <person name="Daniel R."/>
            <person name="Duerre P."/>
        </authorList>
    </citation>
    <scope>NUCLEOTIDE SEQUENCE [LARGE SCALE GENOMIC DNA]</scope>
    <source>
        <strain evidence="9">DSM 1384</strain>
    </source>
</reference>
<dbReference type="GO" id="GO:0016020">
    <property type="term" value="C:membrane"/>
    <property type="evidence" value="ECO:0007669"/>
    <property type="project" value="InterPro"/>
</dbReference>
<feature type="transmembrane region" description="Helical" evidence="7">
    <location>
        <begin position="135"/>
        <end position="155"/>
    </location>
</feature>